<organism evidence="2 3">
    <name type="scientific">Kribbella karoonensis</name>
    <dbReference type="NCBI Taxonomy" id="324851"/>
    <lineage>
        <taxon>Bacteria</taxon>
        <taxon>Bacillati</taxon>
        <taxon>Actinomycetota</taxon>
        <taxon>Actinomycetes</taxon>
        <taxon>Propionibacteriales</taxon>
        <taxon>Kribbellaceae</taxon>
        <taxon>Kribbella</taxon>
    </lineage>
</organism>
<keyword evidence="1" id="KW-0732">Signal</keyword>
<evidence type="ECO:0000313" key="2">
    <source>
        <dbReference type="EMBL" id="GAA1589655.1"/>
    </source>
</evidence>
<dbReference type="InterPro" id="IPR006311">
    <property type="entry name" value="TAT_signal"/>
</dbReference>
<keyword evidence="3" id="KW-1185">Reference proteome</keyword>
<dbReference type="PANTHER" id="PTHR43649:SF12">
    <property type="entry name" value="DIACETYLCHITOBIOSE BINDING PROTEIN DASA"/>
    <property type="match status" value="1"/>
</dbReference>
<dbReference type="Pfam" id="PF13416">
    <property type="entry name" value="SBP_bac_8"/>
    <property type="match status" value="1"/>
</dbReference>
<sequence>MADMSRRNFLRSAGMLAGSVAAAPLVAGCGDGGKSKATQSGAVKLDFWTHDPGYVKTYTASAKAANAAKTYPFTFSLGVTSLAADAVVTKLIAQAQAKKGTPDIAGLEVSQFPRMMKQNIAPSVLVDWSSELNDEQKSDLLRLADYTVDGKAYALESDTCPTVLYYRPDLFKKYGIPEDVGSWEELQAAAKGALAAGKALGICCNGEPGAALGTFRQLYQQRGLNLFDESGKPTIDTPEAVAVIKFMADSLKSGFFTMVPDPYGAPNAAALKSEKLIATFMPNWYNVYGLQANVPKQKGLWRVRTLPKFSAGGGVGAALGGTGFAVVKDKPNTQAAIDLVKYTYLTKAGQLLRFKTAGYLPTMKSLYDAPEFNTYTDAYLGGQKVFPIYKEIAAQAPPFHQSADATTLIDALGGAIQKAQTGAISADQAVKDAMAQYESQTK</sequence>
<protein>
    <submittedName>
        <fullName evidence="2">Extracellular solute-binding protein</fullName>
    </submittedName>
</protein>
<dbReference type="RefSeq" id="WP_344193428.1">
    <property type="nucleotide sequence ID" value="NZ_BAAAND010000006.1"/>
</dbReference>
<gene>
    <name evidence="2" type="ORF">GCM10009742_40260</name>
</gene>
<dbReference type="EMBL" id="BAAAND010000006">
    <property type="protein sequence ID" value="GAA1589655.1"/>
    <property type="molecule type" value="Genomic_DNA"/>
</dbReference>
<dbReference type="PANTHER" id="PTHR43649">
    <property type="entry name" value="ARABINOSE-BINDING PROTEIN-RELATED"/>
    <property type="match status" value="1"/>
</dbReference>
<dbReference type="Gene3D" id="3.40.190.10">
    <property type="entry name" value="Periplasmic binding protein-like II"/>
    <property type="match status" value="1"/>
</dbReference>
<dbReference type="InterPro" id="IPR006059">
    <property type="entry name" value="SBP"/>
</dbReference>
<dbReference type="Proteomes" id="UP001500190">
    <property type="component" value="Unassembled WGS sequence"/>
</dbReference>
<reference evidence="2 3" key="1">
    <citation type="journal article" date="2019" name="Int. J. Syst. Evol. Microbiol.">
        <title>The Global Catalogue of Microorganisms (GCM) 10K type strain sequencing project: providing services to taxonomists for standard genome sequencing and annotation.</title>
        <authorList>
            <consortium name="The Broad Institute Genomics Platform"/>
            <consortium name="The Broad Institute Genome Sequencing Center for Infectious Disease"/>
            <person name="Wu L."/>
            <person name="Ma J."/>
        </authorList>
    </citation>
    <scope>NUCLEOTIDE SEQUENCE [LARGE SCALE GENOMIC DNA]</scope>
    <source>
        <strain evidence="2 3">JCM 14304</strain>
    </source>
</reference>
<feature type="chain" id="PRO_5045549282" evidence="1">
    <location>
        <begin position="23"/>
        <end position="442"/>
    </location>
</feature>
<dbReference type="InterPro" id="IPR050490">
    <property type="entry name" value="Bact_solute-bd_prot1"/>
</dbReference>
<name>A0ABN2DXC9_9ACTN</name>
<accession>A0ABN2DXC9</accession>
<dbReference type="SUPFAM" id="SSF53850">
    <property type="entry name" value="Periplasmic binding protein-like II"/>
    <property type="match status" value="1"/>
</dbReference>
<proteinExistence type="predicted"/>
<feature type="signal peptide" evidence="1">
    <location>
        <begin position="1"/>
        <end position="22"/>
    </location>
</feature>
<evidence type="ECO:0000256" key="1">
    <source>
        <dbReference type="SAM" id="SignalP"/>
    </source>
</evidence>
<dbReference type="PROSITE" id="PS51318">
    <property type="entry name" value="TAT"/>
    <property type="match status" value="1"/>
</dbReference>
<comment type="caution">
    <text evidence="2">The sequence shown here is derived from an EMBL/GenBank/DDBJ whole genome shotgun (WGS) entry which is preliminary data.</text>
</comment>
<dbReference type="PROSITE" id="PS51257">
    <property type="entry name" value="PROKAR_LIPOPROTEIN"/>
    <property type="match status" value="1"/>
</dbReference>
<evidence type="ECO:0000313" key="3">
    <source>
        <dbReference type="Proteomes" id="UP001500190"/>
    </source>
</evidence>